<evidence type="ECO:0000313" key="8">
    <source>
        <dbReference type="Proteomes" id="UP001242010"/>
    </source>
</evidence>
<gene>
    <name evidence="7" type="ORF">GETHOR_13060</name>
</gene>
<evidence type="ECO:0000256" key="5">
    <source>
        <dbReference type="ARBA" id="ARBA00022842"/>
    </source>
</evidence>
<evidence type="ECO:0000256" key="2">
    <source>
        <dbReference type="ARBA" id="ARBA00012146"/>
    </source>
</evidence>
<dbReference type="Proteomes" id="UP001242010">
    <property type="component" value="Chromosome"/>
</dbReference>
<keyword evidence="4" id="KW-0378">Hydrolase</keyword>
<dbReference type="InterPro" id="IPR008162">
    <property type="entry name" value="Pyrophosphatase"/>
</dbReference>
<evidence type="ECO:0000256" key="6">
    <source>
        <dbReference type="SAM" id="SignalP"/>
    </source>
</evidence>
<evidence type="ECO:0000256" key="4">
    <source>
        <dbReference type="ARBA" id="ARBA00022801"/>
    </source>
</evidence>
<dbReference type="EC" id="3.6.1.1" evidence="2"/>
<dbReference type="PANTHER" id="PTHR10286">
    <property type="entry name" value="INORGANIC PYROPHOSPHATASE"/>
    <property type="match status" value="1"/>
</dbReference>
<evidence type="ECO:0000313" key="7">
    <source>
        <dbReference type="EMBL" id="BDU69205.1"/>
    </source>
</evidence>
<dbReference type="PROSITE" id="PS00387">
    <property type="entry name" value="PPASE"/>
    <property type="match status" value="1"/>
</dbReference>
<dbReference type="SUPFAM" id="SSF50324">
    <property type="entry name" value="Inorganic pyrophosphatase"/>
    <property type="match status" value="1"/>
</dbReference>
<keyword evidence="6" id="KW-0732">Signal</keyword>
<feature type="chain" id="PRO_5045711183" description="inorganic diphosphatase" evidence="6">
    <location>
        <begin position="34"/>
        <end position="265"/>
    </location>
</feature>
<dbReference type="Gene3D" id="3.90.80.10">
    <property type="entry name" value="Inorganic pyrophosphatase"/>
    <property type="match status" value="1"/>
</dbReference>
<evidence type="ECO:0000256" key="3">
    <source>
        <dbReference type="ARBA" id="ARBA00022723"/>
    </source>
</evidence>
<reference evidence="8" key="1">
    <citation type="journal article" date="2023" name="Int. J. Syst. Evol. Microbiol.">
        <title>Mesoterricola silvestris gen. nov., sp. nov., Mesoterricola sediminis sp. nov., Geothrix oryzae sp. nov., Geothrix edaphica sp. nov., Geothrix rubra sp. nov., and Geothrix limicola sp. nov., six novel members of Acidobacteriota isolated from soils.</title>
        <authorList>
            <person name="Itoh H."/>
            <person name="Sugisawa Y."/>
            <person name="Mise K."/>
            <person name="Xu Z."/>
            <person name="Kuniyasu M."/>
            <person name="Ushijima N."/>
            <person name="Kawano K."/>
            <person name="Kobayashi E."/>
            <person name="Shiratori Y."/>
            <person name="Masuda Y."/>
            <person name="Senoo K."/>
        </authorList>
    </citation>
    <scope>NUCLEOTIDE SEQUENCE [LARGE SCALE GENOMIC DNA]</scope>
    <source>
        <strain evidence="8">Red222</strain>
    </source>
</reference>
<dbReference type="Pfam" id="PF00719">
    <property type="entry name" value="Pyrophosphatase"/>
    <property type="match status" value="1"/>
</dbReference>
<accession>A0ABM8DQH4</accession>
<keyword evidence="3" id="KW-0479">Metal-binding</keyword>
<name>A0ABM8DQH4_9BACT</name>
<proteinExistence type="predicted"/>
<keyword evidence="5" id="KW-0460">Magnesium</keyword>
<keyword evidence="8" id="KW-1185">Reference proteome</keyword>
<sequence>MRKTPLEKTVATLFGLSLALSATWGLSALPLSGAEPGPGVTPQVSVLKGEKNFFTGYDTHNVDGTVNAVIEIPAGSTAKYEVSIKTGLIELEQKNGAPRFVQYLGYPCNYGNIPRTILSKEKGGDGDPVDVLVLGSAIPTGSVVKTRPIGILSLVDGGEIDDKVILVLEGSPFASCKSVDELDAKFPGATTILKTWFTSYKGRDKKGNLILSSPGFKGRAEAIRLIGDAALDYERSVVTEADKRALDEKGNPRLYRWAGAKNLGE</sequence>
<dbReference type="EMBL" id="AP027079">
    <property type="protein sequence ID" value="BDU69205.1"/>
    <property type="molecule type" value="Genomic_DNA"/>
</dbReference>
<comment type="cofactor">
    <cofactor evidence="1">
        <name>Mg(2+)</name>
        <dbReference type="ChEBI" id="CHEBI:18420"/>
    </cofactor>
</comment>
<protein>
    <recommendedName>
        <fullName evidence="2">inorganic diphosphatase</fullName>
        <ecNumber evidence="2">3.6.1.1</ecNumber>
    </recommendedName>
</protein>
<feature type="signal peptide" evidence="6">
    <location>
        <begin position="1"/>
        <end position="33"/>
    </location>
</feature>
<evidence type="ECO:0000256" key="1">
    <source>
        <dbReference type="ARBA" id="ARBA00001946"/>
    </source>
</evidence>
<dbReference type="InterPro" id="IPR036649">
    <property type="entry name" value="Pyrophosphatase_sf"/>
</dbReference>
<organism evidence="7 8">
    <name type="scientific">Geothrix oryzae</name>
    <dbReference type="NCBI Taxonomy" id="2927975"/>
    <lineage>
        <taxon>Bacteria</taxon>
        <taxon>Pseudomonadati</taxon>
        <taxon>Acidobacteriota</taxon>
        <taxon>Holophagae</taxon>
        <taxon>Holophagales</taxon>
        <taxon>Holophagaceae</taxon>
        <taxon>Geothrix</taxon>
    </lineage>
</organism>